<dbReference type="EMBL" id="GBXM01044843">
    <property type="protein sequence ID" value="JAH63734.1"/>
    <property type="molecule type" value="Transcribed_RNA"/>
</dbReference>
<name>A0A0E9P9E9_ANGAN</name>
<dbReference type="EMBL" id="GBXM01057824">
    <property type="protein sequence ID" value="JAH50753.1"/>
    <property type="molecule type" value="Transcribed_RNA"/>
</dbReference>
<feature type="region of interest" description="Disordered" evidence="1">
    <location>
        <begin position="21"/>
        <end position="41"/>
    </location>
</feature>
<proteinExistence type="predicted"/>
<organism evidence="2">
    <name type="scientific">Anguilla anguilla</name>
    <name type="common">European freshwater eel</name>
    <name type="synonym">Muraena anguilla</name>
    <dbReference type="NCBI Taxonomy" id="7936"/>
    <lineage>
        <taxon>Eukaryota</taxon>
        <taxon>Metazoa</taxon>
        <taxon>Chordata</taxon>
        <taxon>Craniata</taxon>
        <taxon>Vertebrata</taxon>
        <taxon>Euteleostomi</taxon>
        <taxon>Actinopterygii</taxon>
        <taxon>Neopterygii</taxon>
        <taxon>Teleostei</taxon>
        <taxon>Anguilliformes</taxon>
        <taxon>Anguillidae</taxon>
        <taxon>Anguilla</taxon>
    </lineage>
</organism>
<dbReference type="AlphaFoldDB" id="A0A0E9P9E9"/>
<protein>
    <submittedName>
        <fullName evidence="2">Uncharacterized protein</fullName>
    </submittedName>
</protein>
<reference evidence="2" key="1">
    <citation type="submission" date="2014-11" db="EMBL/GenBank/DDBJ databases">
        <authorList>
            <person name="Amaro Gonzalez C."/>
        </authorList>
    </citation>
    <scope>NUCLEOTIDE SEQUENCE</scope>
</reference>
<reference evidence="2" key="2">
    <citation type="journal article" date="2015" name="Fish Shellfish Immunol.">
        <title>Early steps in the European eel (Anguilla anguilla)-Vibrio vulnificus interaction in the gills: Role of the RtxA13 toxin.</title>
        <authorList>
            <person name="Callol A."/>
            <person name="Pajuelo D."/>
            <person name="Ebbesson L."/>
            <person name="Teles M."/>
            <person name="MacKenzie S."/>
            <person name="Amaro C."/>
        </authorList>
    </citation>
    <scope>NUCLEOTIDE SEQUENCE</scope>
</reference>
<accession>A0A0E9P9E9</accession>
<sequence>MLGMMAVGVFWKLIKLFRDSNSDSGACQAPCRSPNAATVPP</sequence>
<evidence type="ECO:0000313" key="2">
    <source>
        <dbReference type="EMBL" id="JAH01261.1"/>
    </source>
</evidence>
<dbReference type="EMBL" id="GBXM01107316">
    <property type="protein sequence ID" value="JAH01261.1"/>
    <property type="molecule type" value="Transcribed_RNA"/>
</dbReference>
<evidence type="ECO:0000256" key="1">
    <source>
        <dbReference type="SAM" id="MobiDB-lite"/>
    </source>
</evidence>